<dbReference type="InterPro" id="IPR010982">
    <property type="entry name" value="Lambda_DNA-bd_dom_sf"/>
</dbReference>
<proteinExistence type="predicted"/>
<dbReference type="GO" id="GO:0003677">
    <property type="term" value="F:DNA binding"/>
    <property type="evidence" value="ECO:0007669"/>
    <property type="project" value="InterPro"/>
</dbReference>
<keyword evidence="2" id="KW-1185">Reference proteome</keyword>
<protein>
    <submittedName>
        <fullName evidence="1">Transcriptional regulator with XRE-family HTH domain</fullName>
    </submittedName>
</protein>
<dbReference type="AlphaFoldDB" id="A0A7Y9U4X0"/>
<dbReference type="Gene3D" id="1.10.260.40">
    <property type="entry name" value="lambda repressor-like DNA-binding domains"/>
    <property type="match status" value="1"/>
</dbReference>
<reference evidence="1 2" key="1">
    <citation type="submission" date="2020-07" db="EMBL/GenBank/DDBJ databases">
        <title>Genomic Encyclopedia of Archaeal and Bacterial Type Strains, Phase II (KMG-II): from individual species to whole genera.</title>
        <authorList>
            <person name="Goeker M."/>
        </authorList>
    </citation>
    <scope>NUCLEOTIDE SEQUENCE [LARGE SCALE GENOMIC DNA]</scope>
    <source>
        <strain evidence="1 2">DSM 21226</strain>
    </source>
</reference>
<organism evidence="1 2">
    <name type="scientific">Sphaerotilus montanus</name>
    <dbReference type="NCBI Taxonomy" id="522889"/>
    <lineage>
        <taxon>Bacteria</taxon>
        <taxon>Pseudomonadati</taxon>
        <taxon>Pseudomonadota</taxon>
        <taxon>Betaproteobacteria</taxon>
        <taxon>Burkholderiales</taxon>
        <taxon>Sphaerotilaceae</taxon>
        <taxon>Sphaerotilus</taxon>
    </lineage>
</organism>
<evidence type="ECO:0000313" key="2">
    <source>
        <dbReference type="Proteomes" id="UP000518288"/>
    </source>
</evidence>
<evidence type="ECO:0000313" key="1">
    <source>
        <dbReference type="EMBL" id="NYG32413.1"/>
    </source>
</evidence>
<gene>
    <name evidence="1" type="ORF">BDD16_001399</name>
</gene>
<dbReference type="Proteomes" id="UP000518288">
    <property type="component" value="Unassembled WGS sequence"/>
</dbReference>
<accession>A0A7Y9U4X0</accession>
<name>A0A7Y9U4X0_9BURK</name>
<sequence>MRINLSQSRLSKLEQNPGAMTVEQLLALCGSLGLDLTLQVRGTDEPATPAEW</sequence>
<comment type="caution">
    <text evidence="1">The sequence shown here is derived from an EMBL/GenBank/DDBJ whole genome shotgun (WGS) entry which is preliminary data.</text>
</comment>
<dbReference type="SUPFAM" id="SSF47413">
    <property type="entry name" value="lambda repressor-like DNA-binding domains"/>
    <property type="match status" value="1"/>
</dbReference>
<dbReference type="EMBL" id="JACCFH010000001">
    <property type="protein sequence ID" value="NYG32413.1"/>
    <property type="molecule type" value="Genomic_DNA"/>
</dbReference>